<evidence type="ECO:0000313" key="3">
    <source>
        <dbReference type="Proteomes" id="UP000002218"/>
    </source>
</evidence>
<evidence type="ECO:0000313" key="2">
    <source>
        <dbReference type="EMBL" id="ACV78107.1"/>
    </source>
</evidence>
<dbReference type="STRING" id="479431.Namu_1717"/>
<dbReference type="Gene3D" id="3.40.50.10320">
    <property type="entry name" value="LmbE-like"/>
    <property type="match status" value="1"/>
</dbReference>
<protein>
    <submittedName>
        <fullName evidence="2">LmbE family protein</fullName>
    </submittedName>
</protein>
<keyword evidence="1" id="KW-0862">Zinc</keyword>
<dbReference type="GO" id="GO:0016811">
    <property type="term" value="F:hydrolase activity, acting on carbon-nitrogen (but not peptide) bonds, in linear amides"/>
    <property type="evidence" value="ECO:0007669"/>
    <property type="project" value="TreeGrafter"/>
</dbReference>
<dbReference type="eggNOG" id="COG2120">
    <property type="taxonomic scope" value="Bacteria"/>
</dbReference>
<dbReference type="KEGG" id="nml:Namu_1717"/>
<dbReference type="InterPro" id="IPR024078">
    <property type="entry name" value="LmbE-like_dom_sf"/>
</dbReference>
<accession>C8XFZ6</accession>
<dbReference type="SUPFAM" id="SSF102588">
    <property type="entry name" value="LmbE-like"/>
    <property type="match status" value="1"/>
</dbReference>
<dbReference type="GO" id="GO:0016137">
    <property type="term" value="P:glycoside metabolic process"/>
    <property type="evidence" value="ECO:0007669"/>
    <property type="project" value="UniProtKB-ARBA"/>
</dbReference>
<dbReference type="RefSeq" id="WP_015747010.1">
    <property type="nucleotide sequence ID" value="NC_013235.1"/>
</dbReference>
<keyword evidence="3" id="KW-1185">Reference proteome</keyword>
<dbReference type="Proteomes" id="UP000002218">
    <property type="component" value="Chromosome"/>
</dbReference>
<name>C8XFZ6_NAKMY</name>
<dbReference type="PANTHER" id="PTHR12993">
    <property type="entry name" value="N-ACETYLGLUCOSAMINYL-PHOSPHATIDYLINOSITOL DE-N-ACETYLASE-RELATED"/>
    <property type="match status" value="1"/>
</dbReference>
<organism evidence="2 3">
    <name type="scientific">Nakamurella multipartita (strain ATCC 700099 / DSM 44233 / CIP 104796 / JCM 9543 / NBRC 105858 / Y-104)</name>
    <name type="common">Microsphaera multipartita</name>
    <dbReference type="NCBI Taxonomy" id="479431"/>
    <lineage>
        <taxon>Bacteria</taxon>
        <taxon>Bacillati</taxon>
        <taxon>Actinomycetota</taxon>
        <taxon>Actinomycetes</taxon>
        <taxon>Nakamurellales</taxon>
        <taxon>Nakamurellaceae</taxon>
        <taxon>Nakamurella</taxon>
    </lineage>
</organism>
<reference evidence="3" key="1">
    <citation type="submission" date="2009-09" db="EMBL/GenBank/DDBJ databases">
        <title>The complete genome of Nakamurella multipartita DSM 44233.</title>
        <authorList>
            <consortium name="US DOE Joint Genome Institute (JGI-PGF)"/>
            <person name="Lucas S."/>
            <person name="Copeland A."/>
            <person name="Lapidus A."/>
            <person name="Glavina del Rio T."/>
            <person name="Dalin E."/>
            <person name="Tice H."/>
            <person name="Bruce D."/>
            <person name="Goodwin L."/>
            <person name="Pitluck S."/>
            <person name="Kyrpides N."/>
            <person name="Mavromatis K."/>
            <person name="Ivanova N."/>
            <person name="Ovchinnikova G."/>
            <person name="Sims D."/>
            <person name="Meincke L."/>
            <person name="Brettin T."/>
            <person name="Detter J.C."/>
            <person name="Han C."/>
            <person name="Larimer F."/>
            <person name="Land M."/>
            <person name="Hauser L."/>
            <person name="Markowitz V."/>
            <person name="Cheng J.-F."/>
            <person name="Hugenholtz P."/>
            <person name="Woyke T."/>
            <person name="Wu D."/>
            <person name="Klenk H.-P."/>
            <person name="Eisen J.A."/>
        </authorList>
    </citation>
    <scope>NUCLEOTIDE SEQUENCE [LARGE SCALE GENOMIC DNA]</scope>
    <source>
        <strain evidence="3">ATCC 700099 / DSM 44233 / CIP 104796 / JCM 9543 / NBRC 105858 / Y-104</strain>
    </source>
</reference>
<dbReference type="PANTHER" id="PTHR12993:SF26">
    <property type="entry name" value="1D-MYO-INOSITOL 2-ACETAMIDO-2-DEOXY-ALPHA-D-GLUCOPYRANOSIDE DEACETYLASE"/>
    <property type="match status" value="1"/>
</dbReference>
<proteinExistence type="predicted"/>
<evidence type="ECO:0000256" key="1">
    <source>
        <dbReference type="ARBA" id="ARBA00022833"/>
    </source>
</evidence>
<dbReference type="Pfam" id="PF02585">
    <property type="entry name" value="PIG-L"/>
    <property type="match status" value="1"/>
</dbReference>
<reference evidence="2 3" key="2">
    <citation type="journal article" date="2010" name="Stand. Genomic Sci.">
        <title>Complete genome sequence of Nakamurella multipartita type strain (Y-104).</title>
        <authorList>
            <person name="Tice H."/>
            <person name="Mayilraj S."/>
            <person name="Sims D."/>
            <person name="Lapidus A."/>
            <person name="Nolan M."/>
            <person name="Lucas S."/>
            <person name="Glavina Del Rio T."/>
            <person name="Copeland A."/>
            <person name="Cheng J.F."/>
            <person name="Meincke L."/>
            <person name="Bruce D."/>
            <person name="Goodwin L."/>
            <person name="Pitluck S."/>
            <person name="Ivanova N."/>
            <person name="Mavromatis K."/>
            <person name="Ovchinnikova G."/>
            <person name="Pati A."/>
            <person name="Chen A."/>
            <person name="Palaniappan K."/>
            <person name="Land M."/>
            <person name="Hauser L."/>
            <person name="Chang Y.J."/>
            <person name="Jeffries C.D."/>
            <person name="Detter J.C."/>
            <person name="Brettin T."/>
            <person name="Rohde M."/>
            <person name="Goker M."/>
            <person name="Bristow J."/>
            <person name="Eisen J.A."/>
            <person name="Markowitz V."/>
            <person name="Hugenholtz P."/>
            <person name="Kyrpides N.C."/>
            <person name="Klenk H.P."/>
            <person name="Chen F."/>
        </authorList>
    </citation>
    <scope>NUCLEOTIDE SEQUENCE [LARGE SCALE GENOMIC DNA]</scope>
    <source>
        <strain evidence="3">ATCC 700099 / DSM 44233 / CIP 104796 / JCM 9543 / NBRC 105858 / Y-104</strain>
    </source>
</reference>
<dbReference type="EMBL" id="CP001737">
    <property type="protein sequence ID" value="ACV78107.1"/>
    <property type="molecule type" value="Genomic_DNA"/>
</dbReference>
<sequence length="265" mass="28552">MATLVSFHAHPDDESISAAGIVRRAADQGHRVVLVFGTRGEMGEVQDGFLADGEPLWQRRVAETLASAEILGAARVEFLPYIDSGMMGEPSNEDPACFWQAPVEDAARQLADLLVQESADVLTVYDDNGGYGHPDHIQVHRVGVRAAELAGTARVYQLTSNREHMLRGFDMFQAQAAAAGIELPDVSSAPAEMGKPESEITAAFDVSDLVETKRASMRAHASQIADNSFFLTMPDEAFGYVFGTEWAIRDGQGPGITETDPMAGL</sequence>
<gene>
    <name evidence="2" type="ordered locus">Namu_1717</name>
</gene>
<dbReference type="InParanoid" id="C8XFZ6"/>
<dbReference type="AlphaFoldDB" id="C8XFZ6"/>
<dbReference type="InterPro" id="IPR003737">
    <property type="entry name" value="GlcNAc_PI_deacetylase-related"/>
</dbReference>
<dbReference type="OrthoDB" id="158614at2"/>
<dbReference type="HOGENOM" id="CLU_049311_2_1_11"/>